<reference evidence="12" key="1">
    <citation type="submission" date="2020-04" db="EMBL/GenBank/DDBJ databases">
        <title>Description of Shewanella salipaludis sp. nov., isolated from a salt marsh.</title>
        <authorList>
            <person name="Park S."/>
            <person name="Yoon J.-H."/>
        </authorList>
    </citation>
    <scope>NUCLEOTIDE SEQUENCE</scope>
    <source>
        <strain evidence="12">SHSM-M6</strain>
    </source>
</reference>
<dbReference type="RefSeq" id="WP_169563428.1">
    <property type="nucleotide sequence ID" value="NZ_JAAXYH010000003.1"/>
</dbReference>
<protein>
    <recommendedName>
        <fullName evidence="2">Type II secretion system protein H</fullName>
    </recommendedName>
    <alternativeName>
        <fullName evidence="10">General secretion pathway protein H</fullName>
    </alternativeName>
</protein>
<comment type="similarity">
    <text evidence="9">Belongs to the GSP H family.</text>
</comment>
<dbReference type="InterPro" id="IPR022346">
    <property type="entry name" value="T2SS_GspH"/>
</dbReference>
<evidence type="ECO:0000256" key="4">
    <source>
        <dbReference type="ARBA" id="ARBA00022481"/>
    </source>
</evidence>
<evidence type="ECO:0000256" key="1">
    <source>
        <dbReference type="ARBA" id="ARBA00004377"/>
    </source>
</evidence>
<dbReference type="InterPro" id="IPR012902">
    <property type="entry name" value="N_methyl_site"/>
</dbReference>
<name>A0A972FS84_9GAMM</name>
<dbReference type="Gene3D" id="3.55.40.10">
    <property type="entry name" value="minor pseudopilin epsh domain"/>
    <property type="match status" value="1"/>
</dbReference>
<dbReference type="GO" id="GO:0005886">
    <property type="term" value="C:plasma membrane"/>
    <property type="evidence" value="ECO:0007669"/>
    <property type="project" value="UniProtKB-SubCell"/>
</dbReference>
<dbReference type="Pfam" id="PF12019">
    <property type="entry name" value="GspH"/>
    <property type="match status" value="1"/>
</dbReference>
<dbReference type="GO" id="GO:0015628">
    <property type="term" value="P:protein secretion by the type II secretion system"/>
    <property type="evidence" value="ECO:0007669"/>
    <property type="project" value="InterPro"/>
</dbReference>
<keyword evidence="8" id="KW-0472">Membrane</keyword>
<evidence type="ECO:0000256" key="8">
    <source>
        <dbReference type="ARBA" id="ARBA00023136"/>
    </source>
</evidence>
<keyword evidence="13" id="KW-1185">Reference proteome</keyword>
<dbReference type="NCBIfam" id="TIGR02532">
    <property type="entry name" value="IV_pilin_GFxxxE"/>
    <property type="match status" value="1"/>
</dbReference>
<dbReference type="Proteomes" id="UP000737113">
    <property type="component" value="Unassembled WGS sequence"/>
</dbReference>
<evidence type="ECO:0000256" key="5">
    <source>
        <dbReference type="ARBA" id="ARBA00022519"/>
    </source>
</evidence>
<keyword evidence="6" id="KW-0812">Transmembrane</keyword>
<keyword evidence="5" id="KW-0997">Cell inner membrane</keyword>
<proteinExistence type="inferred from homology"/>
<dbReference type="AlphaFoldDB" id="A0A972FS84"/>
<keyword evidence="4" id="KW-0488">Methylation</keyword>
<evidence type="ECO:0000313" key="13">
    <source>
        <dbReference type="Proteomes" id="UP000737113"/>
    </source>
</evidence>
<evidence type="ECO:0000313" key="12">
    <source>
        <dbReference type="EMBL" id="NMH64737.1"/>
    </source>
</evidence>
<organism evidence="12 13">
    <name type="scientific">Shewanella salipaludis</name>
    <dbReference type="NCBI Taxonomy" id="2723052"/>
    <lineage>
        <taxon>Bacteria</taxon>
        <taxon>Pseudomonadati</taxon>
        <taxon>Pseudomonadota</taxon>
        <taxon>Gammaproteobacteria</taxon>
        <taxon>Alteromonadales</taxon>
        <taxon>Shewanellaceae</taxon>
        <taxon>Shewanella</taxon>
    </lineage>
</organism>
<evidence type="ECO:0000256" key="9">
    <source>
        <dbReference type="ARBA" id="ARBA00025772"/>
    </source>
</evidence>
<feature type="domain" description="General secretion pathway GspH" evidence="11">
    <location>
        <begin position="46"/>
        <end position="153"/>
    </location>
</feature>
<dbReference type="GO" id="GO:0015627">
    <property type="term" value="C:type II protein secretion system complex"/>
    <property type="evidence" value="ECO:0007669"/>
    <property type="project" value="InterPro"/>
</dbReference>
<keyword evidence="7" id="KW-1133">Transmembrane helix</keyword>
<keyword evidence="3" id="KW-1003">Cell membrane</keyword>
<dbReference type="SUPFAM" id="SSF54523">
    <property type="entry name" value="Pili subunits"/>
    <property type="match status" value="1"/>
</dbReference>
<comment type="caution">
    <text evidence="12">The sequence shown here is derived from an EMBL/GenBank/DDBJ whole genome shotgun (WGS) entry which is preliminary data.</text>
</comment>
<sequence>MTHKHNGFTLVELMVTVAIAVLLLLIGVPALSSVYQQSRSDTNIKTIQEALTFARAQAVNYGREIIVCPYAASPCGTDWSKGLSVYTLNAGAKRVLREYQGFNSQDAIKVTGADAEAKISFGADGMVSSNAEFIYCPNGASSASRSAKLDASGRLSEGSNGLSCG</sequence>
<evidence type="ECO:0000259" key="11">
    <source>
        <dbReference type="Pfam" id="PF12019"/>
    </source>
</evidence>
<evidence type="ECO:0000256" key="2">
    <source>
        <dbReference type="ARBA" id="ARBA00021549"/>
    </source>
</evidence>
<gene>
    <name evidence="12" type="ORF">HC757_06095</name>
</gene>
<evidence type="ECO:0000256" key="6">
    <source>
        <dbReference type="ARBA" id="ARBA00022692"/>
    </source>
</evidence>
<dbReference type="EMBL" id="JAAXYH010000003">
    <property type="protein sequence ID" value="NMH64737.1"/>
    <property type="molecule type" value="Genomic_DNA"/>
</dbReference>
<evidence type="ECO:0000256" key="3">
    <source>
        <dbReference type="ARBA" id="ARBA00022475"/>
    </source>
</evidence>
<comment type="subcellular location">
    <subcellularLocation>
        <location evidence="1">Cell inner membrane</location>
        <topology evidence="1">Single-pass membrane protein</topology>
    </subcellularLocation>
</comment>
<evidence type="ECO:0000256" key="10">
    <source>
        <dbReference type="ARBA" id="ARBA00030775"/>
    </source>
</evidence>
<dbReference type="Pfam" id="PF07963">
    <property type="entry name" value="N_methyl"/>
    <property type="match status" value="1"/>
</dbReference>
<accession>A0A972FS84</accession>
<dbReference type="InterPro" id="IPR045584">
    <property type="entry name" value="Pilin-like"/>
</dbReference>
<evidence type="ECO:0000256" key="7">
    <source>
        <dbReference type="ARBA" id="ARBA00022989"/>
    </source>
</evidence>